<gene>
    <name evidence="3" type="ORF">BC739_003708</name>
</gene>
<feature type="transmembrane region" description="Helical" evidence="1">
    <location>
        <begin position="161"/>
        <end position="180"/>
    </location>
</feature>
<evidence type="ECO:0000313" key="3">
    <source>
        <dbReference type="EMBL" id="MBA8926509.1"/>
    </source>
</evidence>
<dbReference type="Pfam" id="PF01764">
    <property type="entry name" value="Lipase_3"/>
    <property type="match status" value="1"/>
</dbReference>
<feature type="transmembrane region" description="Helical" evidence="1">
    <location>
        <begin position="124"/>
        <end position="149"/>
    </location>
</feature>
<feature type="domain" description="Fungal lipase-type" evidence="2">
    <location>
        <begin position="563"/>
        <end position="609"/>
    </location>
</feature>
<keyword evidence="1" id="KW-1133">Transmembrane helix</keyword>
<keyword evidence="1" id="KW-0472">Membrane</keyword>
<feature type="transmembrane region" description="Helical" evidence="1">
    <location>
        <begin position="357"/>
        <end position="378"/>
    </location>
</feature>
<dbReference type="InterPro" id="IPR002921">
    <property type="entry name" value="Fungal_lipase-type"/>
</dbReference>
<dbReference type="InterPro" id="IPR029058">
    <property type="entry name" value="AB_hydrolase_fold"/>
</dbReference>
<sequence length="743" mass="78282">MLIPGPDTRVVELRVHGVMGTTPEALVDAVVAVDVAGDGVGRVVRPADRLRRPAPGPVLQAGGRPVPRTVEGYVWSGMTSGGLAKAAWALLLPFALANVAHWMLPPVSGGRPGAALNWLLRAMIRIVGLALTMLLISQVAVVSLDLLAAQWLDQFEPLRPWRGPLGVLPVVVVIGVLHQLSSVDWRVAVHAAAPHGHLLPGSRVIADPDAPGLHALHATAGLAIVALMAVGGPLHPAAPGVASGVWLAALAIIGLSVVITVLLNGPGDGRWFGKLPRRALTVLSGLVALTSAAVAPMPDGPHHLPGTDPTIEVVAAVLALTCIAFAVLLIPSALLARSRWAALAPKLRPWAGGWMAAPVLVIACLLGGGFGAGIGITVQQSLRTMPLQLPDGYRYVTMLWGAGAVLAALVGLVAALVVLVPRQRPPVELGLLHEDCPQDAKRATKAWRRARLQRNHLHRMIMGAAAVLSIGAVLSFTMQVRRVPLPDWAQPLPVIGVTGLGALAIALLRVVYLATQRPDTARHLGVLADLACFWPREAHPVVPPCYALKVVPEVVARVIEHLAQPGTRVVLTGHSQGSLLAAVAAARLVESLPKADRERIGLVTAGSPLQWAYPRAFPAIVPHSSLVELSSKLDGRWRALCRGTDPLGGAVTTWNRQVFHGQLLGVGFDGPLPAAERSGTGALVLGGDHWLPDPQHGPISGRRWHPGVLQHRDYLSDPEWDRAVALAAGLDLTEGPRFGEFMR</sequence>
<organism evidence="3 4">
    <name type="scientific">Kutzneria viridogrisea</name>
    <dbReference type="NCBI Taxonomy" id="47990"/>
    <lineage>
        <taxon>Bacteria</taxon>
        <taxon>Bacillati</taxon>
        <taxon>Actinomycetota</taxon>
        <taxon>Actinomycetes</taxon>
        <taxon>Pseudonocardiales</taxon>
        <taxon>Pseudonocardiaceae</taxon>
        <taxon>Kutzneria</taxon>
    </lineage>
</organism>
<name>A0ABR6BI02_9PSEU</name>
<dbReference type="Proteomes" id="UP000517916">
    <property type="component" value="Unassembled WGS sequence"/>
</dbReference>
<evidence type="ECO:0000313" key="4">
    <source>
        <dbReference type="Proteomes" id="UP000517916"/>
    </source>
</evidence>
<feature type="transmembrane region" description="Helical" evidence="1">
    <location>
        <begin position="492"/>
        <end position="512"/>
    </location>
</feature>
<dbReference type="Gene3D" id="3.40.50.1820">
    <property type="entry name" value="alpha/beta hydrolase"/>
    <property type="match status" value="1"/>
</dbReference>
<reference evidence="3 4" key="1">
    <citation type="submission" date="2020-08" db="EMBL/GenBank/DDBJ databases">
        <title>Genomic Encyclopedia of Archaeal and Bacterial Type Strains, Phase II (KMG-II): from individual species to whole genera.</title>
        <authorList>
            <person name="Goeker M."/>
        </authorList>
    </citation>
    <scope>NUCLEOTIDE SEQUENCE [LARGE SCALE GENOMIC DNA]</scope>
    <source>
        <strain evidence="3 4">DSM 43850</strain>
    </source>
</reference>
<protein>
    <recommendedName>
        <fullName evidence="2">Fungal lipase-type domain-containing protein</fullName>
    </recommendedName>
</protein>
<feature type="transmembrane region" description="Helical" evidence="1">
    <location>
        <begin position="275"/>
        <end position="294"/>
    </location>
</feature>
<keyword evidence="4" id="KW-1185">Reference proteome</keyword>
<evidence type="ECO:0000259" key="2">
    <source>
        <dbReference type="Pfam" id="PF01764"/>
    </source>
</evidence>
<dbReference type="SUPFAM" id="SSF53474">
    <property type="entry name" value="alpha/beta-Hydrolases"/>
    <property type="match status" value="2"/>
</dbReference>
<proteinExistence type="predicted"/>
<feature type="transmembrane region" description="Helical" evidence="1">
    <location>
        <begin position="314"/>
        <end position="336"/>
    </location>
</feature>
<feature type="transmembrane region" description="Helical" evidence="1">
    <location>
        <begin position="398"/>
        <end position="420"/>
    </location>
</feature>
<feature type="transmembrane region" description="Helical" evidence="1">
    <location>
        <begin position="457"/>
        <end position="480"/>
    </location>
</feature>
<keyword evidence="1" id="KW-0812">Transmembrane</keyword>
<dbReference type="EMBL" id="JACJID010000002">
    <property type="protein sequence ID" value="MBA8926509.1"/>
    <property type="molecule type" value="Genomic_DNA"/>
</dbReference>
<evidence type="ECO:0000256" key="1">
    <source>
        <dbReference type="SAM" id="Phobius"/>
    </source>
</evidence>
<feature type="transmembrane region" description="Helical" evidence="1">
    <location>
        <begin position="244"/>
        <end position="263"/>
    </location>
</feature>
<dbReference type="RefSeq" id="WP_318296328.1">
    <property type="nucleotide sequence ID" value="NZ_BAAABQ010000009.1"/>
</dbReference>
<accession>A0ABR6BI02</accession>
<comment type="caution">
    <text evidence="3">The sequence shown here is derived from an EMBL/GenBank/DDBJ whole genome shotgun (WGS) entry which is preliminary data.</text>
</comment>